<feature type="compositionally biased region" description="Pro residues" evidence="1">
    <location>
        <begin position="267"/>
        <end position="276"/>
    </location>
</feature>
<feature type="region of interest" description="Disordered" evidence="1">
    <location>
        <begin position="242"/>
        <end position="424"/>
    </location>
</feature>
<feature type="compositionally biased region" description="Polar residues" evidence="1">
    <location>
        <begin position="357"/>
        <end position="367"/>
    </location>
</feature>
<protein>
    <submittedName>
        <fullName evidence="2">Uncharacterized protein</fullName>
    </submittedName>
</protein>
<feature type="compositionally biased region" description="Low complexity" evidence="1">
    <location>
        <begin position="277"/>
        <end position="304"/>
    </location>
</feature>
<feature type="region of interest" description="Disordered" evidence="1">
    <location>
        <begin position="206"/>
        <end position="230"/>
    </location>
</feature>
<feature type="region of interest" description="Disordered" evidence="1">
    <location>
        <begin position="459"/>
        <end position="549"/>
    </location>
</feature>
<sequence length="549" mass="60727">MCNYTFIHLECGHKVDDKAYTVDCLQFAQTGVACDPTDPANRRHLRILNVDKCGMCDNCLHKEGLAKKREEERSRKDSLTDVMEREKILRAHEERAIRESREDAERRQEERAIRESREDSERRHLEQVKRARELSLADERKKEKQLEVGFQRVSKQSKEEYDRMVQQKEESDIEYATRMSLEAAQRARQEEEDMIIAMRNSMMSDFEQGPFANDENGFVKTGKATDKDGRTWEFTLTKTVTHTATAVPSSPSSPPAPAAPRPSGAIPMPPPPPRAPSTPSTRSASSASSVPSVPSTRAAPSLSVPMPPPPPARRASAHKPAPPQRTPSKDFTCPPVGDQTIGHYTIGNRRQPILPTQEPQAPTSPTATHVRREPAPAARLGGQIGPDILSQPGPYEQIKIGQGRPNLRPSVGPKRTVSTPVENAMDPKLLAAMAKQRLWEEEEVEEQQSVISEVCSVTPSMSASNVGTRITTPPGSTMERTGLVRSPTAPAAPAWGFDNAESTGKSSATQVNSDTDTWEAPDRESVSAKRIEKHEFDGMRKKGWGERAA</sequence>
<feature type="region of interest" description="Disordered" evidence="1">
    <location>
        <begin position="97"/>
        <end position="130"/>
    </location>
</feature>
<feature type="compositionally biased region" description="Basic and acidic residues" evidence="1">
    <location>
        <begin position="520"/>
        <end position="549"/>
    </location>
</feature>
<evidence type="ECO:0000313" key="2">
    <source>
        <dbReference type="EMBL" id="KAF2134524.1"/>
    </source>
</evidence>
<evidence type="ECO:0000313" key="3">
    <source>
        <dbReference type="Proteomes" id="UP000799771"/>
    </source>
</evidence>
<name>A0A6A6AU94_9PLEO</name>
<feature type="compositionally biased region" description="Polar residues" evidence="1">
    <location>
        <begin position="459"/>
        <end position="479"/>
    </location>
</feature>
<dbReference type="OrthoDB" id="3799287at2759"/>
<accession>A0A6A6AU94</accession>
<evidence type="ECO:0000256" key="1">
    <source>
        <dbReference type="SAM" id="MobiDB-lite"/>
    </source>
</evidence>
<reference evidence="2" key="1">
    <citation type="journal article" date="2020" name="Stud. Mycol.">
        <title>101 Dothideomycetes genomes: a test case for predicting lifestyles and emergence of pathogens.</title>
        <authorList>
            <person name="Haridas S."/>
            <person name="Albert R."/>
            <person name="Binder M."/>
            <person name="Bloem J."/>
            <person name="Labutti K."/>
            <person name="Salamov A."/>
            <person name="Andreopoulos B."/>
            <person name="Baker S."/>
            <person name="Barry K."/>
            <person name="Bills G."/>
            <person name="Bluhm B."/>
            <person name="Cannon C."/>
            <person name="Castanera R."/>
            <person name="Culley D."/>
            <person name="Daum C."/>
            <person name="Ezra D."/>
            <person name="Gonzalez J."/>
            <person name="Henrissat B."/>
            <person name="Kuo A."/>
            <person name="Liang C."/>
            <person name="Lipzen A."/>
            <person name="Lutzoni F."/>
            <person name="Magnuson J."/>
            <person name="Mondo S."/>
            <person name="Nolan M."/>
            <person name="Ohm R."/>
            <person name="Pangilinan J."/>
            <person name="Park H.-J."/>
            <person name="Ramirez L."/>
            <person name="Alfaro M."/>
            <person name="Sun H."/>
            <person name="Tritt A."/>
            <person name="Yoshinaga Y."/>
            <person name="Zwiers L.-H."/>
            <person name="Turgeon B."/>
            <person name="Goodwin S."/>
            <person name="Spatafora J."/>
            <person name="Crous P."/>
            <person name="Grigoriev I."/>
        </authorList>
    </citation>
    <scope>NUCLEOTIDE SEQUENCE</scope>
    <source>
        <strain evidence="2">CBS 119687</strain>
    </source>
</reference>
<gene>
    <name evidence="2" type="ORF">P153DRAFT_3583</name>
</gene>
<feature type="compositionally biased region" description="Pro residues" evidence="1">
    <location>
        <begin position="251"/>
        <end position="260"/>
    </location>
</feature>
<dbReference type="EMBL" id="ML977497">
    <property type="protein sequence ID" value="KAF2134524.1"/>
    <property type="molecule type" value="Genomic_DNA"/>
</dbReference>
<dbReference type="AlphaFoldDB" id="A0A6A6AU94"/>
<dbReference type="Proteomes" id="UP000799771">
    <property type="component" value="Unassembled WGS sequence"/>
</dbReference>
<dbReference type="GeneID" id="54407218"/>
<organism evidence="2 3">
    <name type="scientific">Dothidotthia symphoricarpi CBS 119687</name>
    <dbReference type="NCBI Taxonomy" id="1392245"/>
    <lineage>
        <taxon>Eukaryota</taxon>
        <taxon>Fungi</taxon>
        <taxon>Dikarya</taxon>
        <taxon>Ascomycota</taxon>
        <taxon>Pezizomycotina</taxon>
        <taxon>Dothideomycetes</taxon>
        <taxon>Pleosporomycetidae</taxon>
        <taxon>Pleosporales</taxon>
        <taxon>Dothidotthiaceae</taxon>
        <taxon>Dothidotthia</taxon>
    </lineage>
</organism>
<dbReference type="RefSeq" id="XP_033528911.1">
    <property type="nucleotide sequence ID" value="XM_033666786.1"/>
</dbReference>
<feature type="compositionally biased region" description="Polar residues" evidence="1">
    <location>
        <begin position="500"/>
        <end position="515"/>
    </location>
</feature>
<dbReference type="PRINTS" id="PR01217">
    <property type="entry name" value="PRICHEXTENSN"/>
</dbReference>
<proteinExistence type="predicted"/>
<keyword evidence="3" id="KW-1185">Reference proteome</keyword>